<evidence type="ECO:0000313" key="8">
    <source>
        <dbReference type="EMBL" id="MBC3861271.1"/>
    </source>
</evidence>
<dbReference type="GO" id="GO:0009279">
    <property type="term" value="C:cell outer membrane"/>
    <property type="evidence" value="ECO:0007669"/>
    <property type="project" value="UniProtKB-SubCell"/>
</dbReference>
<feature type="region of interest" description="Disordered" evidence="7">
    <location>
        <begin position="39"/>
        <end position="70"/>
    </location>
</feature>
<comment type="caution">
    <text evidence="8">The sequence shown here is derived from an EMBL/GenBank/DDBJ whole genome shotgun (WGS) entry which is preliminary data.</text>
</comment>
<evidence type="ECO:0000256" key="1">
    <source>
        <dbReference type="ARBA" id="ARBA00004459"/>
    </source>
</evidence>
<dbReference type="NCBIfam" id="NF047847">
    <property type="entry name" value="SS_mature_LptM"/>
    <property type="match status" value="1"/>
</dbReference>
<dbReference type="RefSeq" id="WP_186911197.1">
    <property type="nucleotide sequence ID" value="NZ_JACOFV010000002.1"/>
</dbReference>
<evidence type="ECO:0000256" key="6">
    <source>
        <dbReference type="ARBA" id="ARBA00023288"/>
    </source>
</evidence>
<dbReference type="Pfam" id="PF13627">
    <property type="entry name" value="LptM_cons"/>
    <property type="match status" value="1"/>
</dbReference>
<keyword evidence="5" id="KW-0998">Cell outer membrane</keyword>
<dbReference type="AlphaFoldDB" id="A0A923HC60"/>
<dbReference type="EMBL" id="JACOFV010000002">
    <property type="protein sequence ID" value="MBC3861271.1"/>
    <property type="molecule type" value="Genomic_DNA"/>
</dbReference>
<keyword evidence="3" id="KW-0472">Membrane</keyword>
<evidence type="ECO:0000256" key="2">
    <source>
        <dbReference type="ARBA" id="ARBA00022729"/>
    </source>
</evidence>
<keyword evidence="6 8" id="KW-0449">Lipoprotein</keyword>
<feature type="compositionally biased region" description="Low complexity" evidence="7">
    <location>
        <begin position="43"/>
        <end position="70"/>
    </location>
</feature>
<accession>A0A923HC60</accession>
<evidence type="ECO:0000256" key="3">
    <source>
        <dbReference type="ARBA" id="ARBA00023136"/>
    </source>
</evidence>
<dbReference type="PROSITE" id="PS51257">
    <property type="entry name" value="PROKAR_LIPOPROTEIN"/>
    <property type="match status" value="1"/>
</dbReference>
<reference evidence="8" key="1">
    <citation type="submission" date="2020-08" db="EMBL/GenBank/DDBJ databases">
        <title>Novel species isolated from subtropical streams in China.</title>
        <authorList>
            <person name="Lu H."/>
        </authorList>
    </citation>
    <scope>NUCLEOTIDE SEQUENCE</scope>
    <source>
        <strain evidence="8">KACC 12607</strain>
    </source>
</reference>
<dbReference type="Proteomes" id="UP000634011">
    <property type="component" value="Unassembled WGS sequence"/>
</dbReference>
<protein>
    <submittedName>
        <fullName evidence="8">Lipoprotein</fullName>
    </submittedName>
</protein>
<dbReference type="InterPro" id="IPR032831">
    <property type="entry name" value="LptM_cons"/>
</dbReference>
<keyword evidence="4" id="KW-0564">Palmitate</keyword>
<comment type="subcellular location">
    <subcellularLocation>
        <location evidence="1">Cell outer membrane</location>
        <topology evidence="1">Lipid-anchor</topology>
    </subcellularLocation>
</comment>
<gene>
    <name evidence="8" type="ORF">H8K32_04090</name>
</gene>
<evidence type="ECO:0000256" key="4">
    <source>
        <dbReference type="ARBA" id="ARBA00023139"/>
    </source>
</evidence>
<name>A0A923HC60_9BURK</name>
<evidence type="ECO:0000256" key="5">
    <source>
        <dbReference type="ARBA" id="ARBA00023237"/>
    </source>
</evidence>
<evidence type="ECO:0000313" key="9">
    <source>
        <dbReference type="Proteomes" id="UP000634011"/>
    </source>
</evidence>
<keyword evidence="9" id="KW-1185">Reference proteome</keyword>
<keyword evidence="2" id="KW-0732">Signal</keyword>
<proteinExistence type="predicted"/>
<organism evidence="8 9">
    <name type="scientific">Undibacterium jejuense</name>
    <dbReference type="NCBI Taxonomy" id="1344949"/>
    <lineage>
        <taxon>Bacteria</taxon>
        <taxon>Pseudomonadati</taxon>
        <taxon>Pseudomonadota</taxon>
        <taxon>Betaproteobacteria</taxon>
        <taxon>Burkholderiales</taxon>
        <taxon>Oxalobacteraceae</taxon>
        <taxon>Undibacterium</taxon>
    </lineage>
</organism>
<evidence type="ECO:0000256" key="7">
    <source>
        <dbReference type="SAM" id="MobiDB-lite"/>
    </source>
</evidence>
<sequence>MRPLIYSLILAAISASLLGACGARGPLYMPNKALTNELPISRPVTTPAPDAARTTASSSAEGTSMTPEKK</sequence>